<dbReference type="AlphaFoldDB" id="A0A554VAQ4"/>
<evidence type="ECO:0000313" key="4">
    <source>
        <dbReference type="Proteomes" id="UP000318833"/>
    </source>
</evidence>
<name>A0A554VAQ4_9FLAO</name>
<feature type="transmembrane region" description="Helical" evidence="2">
    <location>
        <begin position="104"/>
        <end position="125"/>
    </location>
</feature>
<keyword evidence="1" id="KW-0175">Coiled coil</keyword>
<dbReference type="RefSeq" id="WP_143919036.1">
    <property type="nucleotide sequence ID" value="NZ_CANMIK010000127.1"/>
</dbReference>
<keyword evidence="4" id="KW-1185">Reference proteome</keyword>
<evidence type="ECO:0000256" key="2">
    <source>
        <dbReference type="SAM" id="Phobius"/>
    </source>
</evidence>
<feature type="transmembrane region" description="Helical" evidence="2">
    <location>
        <begin position="43"/>
        <end position="61"/>
    </location>
</feature>
<reference evidence="3 4" key="1">
    <citation type="submission" date="2019-07" db="EMBL/GenBank/DDBJ databases">
        <title>The draft genome sequence of Aquimarina algiphila M91.</title>
        <authorList>
            <person name="Meng X."/>
        </authorList>
    </citation>
    <scope>NUCLEOTIDE SEQUENCE [LARGE SCALE GENOMIC DNA]</scope>
    <source>
        <strain evidence="3 4">M91</strain>
    </source>
</reference>
<accession>A0A554VAQ4</accession>
<sequence>MKTLEDRITSLRAITIPMLMVNTALATLLSSLFLEVLEVEIVILHYLASFTLAIGMGWTVLDTSVNSHLIKQYIPVIFAIGGFILLLIKFNVFKKVPEHYSWYVTRVFLALMGAAVEYTFSHLFIKKHKEEQKNKGIDVEQLLINLEETIDRLNETELRLEETQERLNKTEERLAHVKAHFYCRHCGAEFDNPNACKSHEATCPENLKN</sequence>
<organism evidence="3 4">
    <name type="scientific">Aquimarina algiphila</name>
    <dbReference type="NCBI Taxonomy" id="2047982"/>
    <lineage>
        <taxon>Bacteria</taxon>
        <taxon>Pseudomonadati</taxon>
        <taxon>Bacteroidota</taxon>
        <taxon>Flavobacteriia</taxon>
        <taxon>Flavobacteriales</taxon>
        <taxon>Flavobacteriaceae</taxon>
        <taxon>Aquimarina</taxon>
    </lineage>
</organism>
<gene>
    <name evidence="3" type="ORF">FOF46_29530</name>
</gene>
<feature type="transmembrane region" description="Helical" evidence="2">
    <location>
        <begin position="12"/>
        <end position="37"/>
    </location>
</feature>
<comment type="caution">
    <text evidence="3">The sequence shown here is derived from an EMBL/GenBank/DDBJ whole genome shotgun (WGS) entry which is preliminary data.</text>
</comment>
<evidence type="ECO:0000256" key="1">
    <source>
        <dbReference type="SAM" id="Coils"/>
    </source>
</evidence>
<dbReference type="Proteomes" id="UP000318833">
    <property type="component" value="Unassembled WGS sequence"/>
</dbReference>
<feature type="coiled-coil region" evidence="1">
    <location>
        <begin position="139"/>
        <end position="180"/>
    </location>
</feature>
<proteinExistence type="predicted"/>
<evidence type="ECO:0000313" key="3">
    <source>
        <dbReference type="EMBL" id="TSE03345.1"/>
    </source>
</evidence>
<keyword evidence="2" id="KW-0812">Transmembrane</keyword>
<keyword evidence="2" id="KW-1133">Transmembrane helix</keyword>
<keyword evidence="2" id="KW-0472">Membrane</keyword>
<feature type="transmembrane region" description="Helical" evidence="2">
    <location>
        <begin position="73"/>
        <end position="92"/>
    </location>
</feature>
<protein>
    <submittedName>
        <fullName evidence="3">Uncharacterized protein</fullName>
    </submittedName>
</protein>
<dbReference type="EMBL" id="VLNR01000116">
    <property type="protein sequence ID" value="TSE03345.1"/>
    <property type="molecule type" value="Genomic_DNA"/>
</dbReference>